<dbReference type="AlphaFoldDB" id="A0A9D1ESK3"/>
<evidence type="ECO:0000313" key="2">
    <source>
        <dbReference type="Proteomes" id="UP000823935"/>
    </source>
</evidence>
<comment type="caution">
    <text evidence="1">The sequence shown here is derived from an EMBL/GenBank/DDBJ whole genome shotgun (WGS) entry which is preliminary data.</text>
</comment>
<dbReference type="CDD" id="cd11539">
    <property type="entry name" value="NTP-PPase_u2"/>
    <property type="match status" value="1"/>
</dbReference>
<name>A0A9D1ESK3_9FIRM</name>
<gene>
    <name evidence="1" type="ORF">IAB44_06360</name>
</gene>
<proteinExistence type="predicted"/>
<dbReference type="SUPFAM" id="SSF101386">
    <property type="entry name" value="all-alpha NTP pyrophosphatases"/>
    <property type="match status" value="1"/>
</dbReference>
<dbReference type="Gene3D" id="1.10.287.1080">
    <property type="entry name" value="MazG-like"/>
    <property type="match status" value="1"/>
</dbReference>
<evidence type="ECO:0000313" key="1">
    <source>
        <dbReference type="EMBL" id="HIS31153.1"/>
    </source>
</evidence>
<protein>
    <recommendedName>
        <fullName evidence="3">NTP pyrophosphohydrolase MazG putative catalytic core domain-containing protein</fullName>
    </recommendedName>
</protein>
<sequence>MTQQDKAEYIARYYGYNNQSRKAMEEAGELIQAINKFWEGPMENGNVSLEEAALCKEEIALMEELADMQIMIWQMCYFHGMDLTETIEGKLDRQIRRISMERGIPQEQRERILNTFLGGRR</sequence>
<reference evidence="1" key="1">
    <citation type="submission" date="2020-10" db="EMBL/GenBank/DDBJ databases">
        <authorList>
            <person name="Gilroy R."/>
        </authorList>
    </citation>
    <scope>NUCLEOTIDE SEQUENCE</scope>
    <source>
        <strain evidence="1">CHK190-19873</strain>
    </source>
</reference>
<evidence type="ECO:0008006" key="3">
    <source>
        <dbReference type="Google" id="ProtNLM"/>
    </source>
</evidence>
<organism evidence="1 2">
    <name type="scientific">Candidatus Limivivens intestinipullorum</name>
    <dbReference type="NCBI Taxonomy" id="2840858"/>
    <lineage>
        <taxon>Bacteria</taxon>
        <taxon>Bacillati</taxon>
        <taxon>Bacillota</taxon>
        <taxon>Clostridia</taxon>
        <taxon>Lachnospirales</taxon>
        <taxon>Lachnospiraceae</taxon>
        <taxon>Lachnospiraceae incertae sedis</taxon>
        <taxon>Candidatus Limivivens</taxon>
    </lineage>
</organism>
<reference evidence="1" key="2">
    <citation type="journal article" date="2021" name="PeerJ">
        <title>Extensive microbial diversity within the chicken gut microbiome revealed by metagenomics and culture.</title>
        <authorList>
            <person name="Gilroy R."/>
            <person name="Ravi A."/>
            <person name="Getino M."/>
            <person name="Pursley I."/>
            <person name="Horton D.L."/>
            <person name="Alikhan N.F."/>
            <person name="Baker D."/>
            <person name="Gharbi K."/>
            <person name="Hall N."/>
            <person name="Watson M."/>
            <person name="Adriaenssens E.M."/>
            <person name="Foster-Nyarko E."/>
            <person name="Jarju S."/>
            <person name="Secka A."/>
            <person name="Antonio M."/>
            <person name="Oren A."/>
            <person name="Chaudhuri R.R."/>
            <person name="La Ragione R."/>
            <person name="Hildebrand F."/>
            <person name="Pallen M.J."/>
        </authorList>
    </citation>
    <scope>NUCLEOTIDE SEQUENCE</scope>
    <source>
        <strain evidence="1">CHK190-19873</strain>
    </source>
</reference>
<accession>A0A9D1ESK3</accession>
<dbReference type="Proteomes" id="UP000823935">
    <property type="component" value="Unassembled WGS sequence"/>
</dbReference>
<dbReference type="EMBL" id="DVIQ01000030">
    <property type="protein sequence ID" value="HIS31153.1"/>
    <property type="molecule type" value="Genomic_DNA"/>
</dbReference>